<keyword evidence="6 7" id="KW-0472">Membrane</keyword>
<sequence>MYRRQRYGLYKHWDIILIDIILFQISFIMAYMIRHGLRLPYKNSDYNTIAVMLVLTDLCLAIIGKGYSKILKRGYYKELRACIKRTSIIIAIIVLYMFIVKRSYIYSREVILTMWYLDICLGFLARIVWKLCLRYRRRKAKLRAARSVLLMTSKAAAENIIENFNKRQYRDFYISGIVTSDSNDIGEYIRGVPIVSDFCGMYEYVKTNVIDEIFISFDNKGMPAEWVVEKFLEAGITVHTNISGFQIPACQNIVETFSGYTVITSSINMATMKDMIIKRIFDLAVSIVGIAVMIAATVIVAPVIFIQSPGAIFFSQIRVGRNGRKFKIYKFRTMYLDAEERKRELTDQNRIKDGMMFKVENDPRIFPFGHIMRKFSIDEIPQFINVLKGDMSLVGTRPPTVDEYEKYDLVHKSRLAIKPGITGMWQVKGRSSILDFEDVVKLDNEYIRNWSIGLDLHIIFETFKVVIFGKGAM</sequence>
<comment type="caution">
    <text evidence="9">The sequence shown here is derived from an EMBL/GenBank/DDBJ whole genome shotgun (WGS) entry which is preliminary data.</text>
</comment>
<proteinExistence type="inferred from homology"/>
<evidence type="ECO:0000256" key="3">
    <source>
        <dbReference type="ARBA" id="ARBA00022679"/>
    </source>
</evidence>
<dbReference type="RefSeq" id="WP_005539510.1">
    <property type="nucleotide sequence ID" value="NZ_JH378829.1"/>
</dbReference>
<evidence type="ECO:0000256" key="6">
    <source>
        <dbReference type="ARBA" id="ARBA00023136"/>
    </source>
</evidence>
<feature type="transmembrane region" description="Helical" evidence="7">
    <location>
        <begin position="46"/>
        <end position="67"/>
    </location>
</feature>
<feature type="transmembrane region" description="Helical" evidence="7">
    <location>
        <begin position="280"/>
        <end position="305"/>
    </location>
</feature>
<keyword evidence="5 7" id="KW-1133">Transmembrane helix</keyword>
<feature type="transmembrane region" description="Helical" evidence="7">
    <location>
        <begin position="113"/>
        <end position="133"/>
    </location>
</feature>
<comment type="similarity">
    <text evidence="2">Belongs to the bacterial sugar transferase family.</text>
</comment>
<evidence type="ECO:0000313" key="10">
    <source>
        <dbReference type="Proteomes" id="UP000003011"/>
    </source>
</evidence>
<dbReference type="OrthoDB" id="9808602at2"/>
<feature type="transmembrane region" description="Helical" evidence="7">
    <location>
        <begin position="88"/>
        <end position="107"/>
    </location>
</feature>
<dbReference type="GO" id="GO:0016780">
    <property type="term" value="F:phosphotransferase activity, for other substituted phosphate groups"/>
    <property type="evidence" value="ECO:0007669"/>
    <property type="project" value="TreeGrafter"/>
</dbReference>
<dbReference type="InterPro" id="IPR017475">
    <property type="entry name" value="EPS_sugar_tfrase"/>
</dbReference>
<dbReference type="PANTHER" id="PTHR30576">
    <property type="entry name" value="COLANIC BIOSYNTHESIS UDP-GLUCOSE LIPID CARRIER TRANSFERASE"/>
    <property type="match status" value="1"/>
</dbReference>
<evidence type="ECO:0000256" key="7">
    <source>
        <dbReference type="SAM" id="Phobius"/>
    </source>
</evidence>
<dbReference type="eggNOG" id="COG2148">
    <property type="taxonomic scope" value="Bacteria"/>
</dbReference>
<dbReference type="Pfam" id="PF02397">
    <property type="entry name" value="Bac_transf"/>
    <property type="match status" value="1"/>
</dbReference>
<dbReference type="InterPro" id="IPR003362">
    <property type="entry name" value="Bact_transf"/>
</dbReference>
<dbReference type="GO" id="GO:0016020">
    <property type="term" value="C:membrane"/>
    <property type="evidence" value="ECO:0007669"/>
    <property type="project" value="UniProtKB-SubCell"/>
</dbReference>
<dbReference type="EMBL" id="ACZL01000009">
    <property type="protein sequence ID" value="EHI56381.1"/>
    <property type="molecule type" value="Genomic_DNA"/>
</dbReference>
<feature type="domain" description="Bacterial sugar transferase" evidence="8">
    <location>
        <begin position="278"/>
        <end position="467"/>
    </location>
</feature>
<dbReference type="AlphaFoldDB" id="G5GFV7"/>
<dbReference type="STRING" id="679200.HMPREF9333_00446"/>
<evidence type="ECO:0000256" key="1">
    <source>
        <dbReference type="ARBA" id="ARBA00004141"/>
    </source>
</evidence>
<dbReference type="PANTHER" id="PTHR30576:SF10">
    <property type="entry name" value="SLL5057 PROTEIN"/>
    <property type="match status" value="1"/>
</dbReference>
<dbReference type="Proteomes" id="UP000003011">
    <property type="component" value="Unassembled WGS sequence"/>
</dbReference>
<keyword evidence="4 7" id="KW-0812">Transmembrane</keyword>
<evidence type="ECO:0000313" key="9">
    <source>
        <dbReference type="EMBL" id="EHI56381.1"/>
    </source>
</evidence>
<gene>
    <name evidence="9" type="ORF">HMPREF9333_00446</name>
</gene>
<keyword evidence="10" id="KW-1185">Reference proteome</keyword>
<dbReference type="PATRIC" id="fig|679200.3.peg.475"/>
<accession>G5GFV7</accession>
<organism evidence="9 10">
    <name type="scientific">Johnsonella ignava ATCC 51276</name>
    <dbReference type="NCBI Taxonomy" id="679200"/>
    <lineage>
        <taxon>Bacteria</taxon>
        <taxon>Bacillati</taxon>
        <taxon>Bacillota</taxon>
        <taxon>Clostridia</taxon>
        <taxon>Lachnospirales</taxon>
        <taxon>Lachnospiraceae</taxon>
        <taxon>Johnsonella</taxon>
    </lineage>
</organism>
<dbReference type="Pfam" id="PF13727">
    <property type="entry name" value="CoA_binding_3"/>
    <property type="match status" value="1"/>
</dbReference>
<dbReference type="Gene3D" id="3.40.50.720">
    <property type="entry name" value="NAD(P)-binding Rossmann-like Domain"/>
    <property type="match status" value="1"/>
</dbReference>
<feature type="transmembrane region" description="Helical" evidence="7">
    <location>
        <begin position="12"/>
        <end position="34"/>
    </location>
</feature>
<keyword evidence="3" id="KW-0808">Transferase</keyword>
<evidence type="ECO:0000256" key="5">
    <source>
        <dbReference type="ARBA" id="ARBA00022989"/>
    </source>
</evidence>
<comment type="subcellular location">
    <subcellularLocation>
        <location evidence="1">Membrane</location>
        <topology evidence="1">Multi-pass membrane protein</topology>
    </subcellularLocation>
</comment>
<name>G5GFV7_9FIRM</name>
<dbReference type="HOGENOM" id="CLU_024920_3_4_9"/>
<evidence type="ECO:0000256" key="2">
    <source>
        <dbReference type="ARBA" id="ARBA00006464"/>
    </source>
</evidence>
<evidence type="ECO:0000259" key="8">
    <source>
        <dbReference type="Pfam" id="PF02397"/>
    </source>
</evidence>
<dbReference type="NCBIfam" id="TIGR03025">
    <property type="entry name" value="EPS_sugtrans"/>
    <property type="match status" value="1"/>
</dbReference>
<evidence type="ECO:0000256" key="4">
    <source>
        <dbReference type="ARBA" id="ARBA00022692"/>
    </source>
</evidence>
<reference evidence="9 10" key="1">
    <citation type="submission" date="2011-08" db="EMBL/GenBank/DDBJ databases">
        <title>The Genome Sequence of Johnsonella ignava ATCC 51276.</title>
        <authorList>
            <consortium name="The Broad Institute Genome Sequencing Platform"/>
            <person name="Earl A."/>
            <person name="Ward D."/>
            <person name="Feldgarden M."/>
            <person name="Gevers D."/>
            <person name="Izard J."/>
            <person name="Blanton J.M."/>
            <person name="Baranova O.V."/>
            <person name="Dewhirst F.E."/>
            <person name="Young S.K."/>
            <person name="Zeng Q."/>
            <person name="Gargeya S."/>
            <person name="Fitzgerald M."/>
            <person name="Haas B."/>
            <person name="Abouelleil A."/>
            <person name="Alvarado L."/>
            <person name="Arachchi H.M."/>
            <person name="Berlin A."/>
            <person name="Brown A."/>
            <person name="Chapman S.B."/>
            <person name="Chen Z."/>
            <person name="Dunbar C."/>
            <person name="Freedman E."/>
            <person name="Gearin G."/>
            <person name="Gellesch M."/>
            <person name="Goldberg J."/>
            <person name="Griggs A."/>
            <person name="Gujja S."/>
            <person name="Heiman D."/>
            <person name="Howarth C."/>
            <person name="Larson L."/>
            <person name="Lui A."/>
            <person name="MacDonald P.J.P."/>
            <person name="Montmayeur A."/>
            <person name="Murphy C."/>
            <person name="Neiman D."/>
            <person name="Pearson M."/>
            <person name="Priest M."/>
            <person name="Roberts A."/>
            <person name="Saif S."/>
            <person name="Shea T."/>
            <person name="Shenoy N."/>
            <person name="Sisk P."/>
            <person name="Stolte C."/>
            <person name="Sykes S."/>
            <person name="Wortman J."/>
            <person name="Nusbaum C."/>
            <person name="Birren B."/>
        </authorList>
    </citation>
    <scope>NUCLEOTIDE SEQUENCE [LARGE SCALE GENOMIC DNA]</scope>
    <source>
        <strain evidence="9 10">ATCC 51276</strain>
    </source>
</reference>
<protein>
    <recommendedName>
        <fullName evidence="8">Bacterial sugar transferase domain-containing protein</fullName>
    </recommendedName>
</protein>